<proteinExistence type="predicted"/>
<dbReference type="SMART" id="SM00354">
    <property type="entry name" value="HTH_LACI"/>
    <property type="match status" value="1"/>
</dbReference>
<dbReference type="PANTHER" id="PTHR30146">
    <property type="entry name" value="LACI-RELATED TRANSCRIPTIONAL REPRESSOR"/>
    <property type="match status" value="1"/>
</dbReference>
<dbReference type="RefSeq" id="WP_345570244.1">
    <property type="nucleotide sequence ID" value="NZ_BAABDQ010000022.1"/>
</dbReference>
<evidence type="ECO:0000259" key="4">
    <source>
        <dbReference type="PROSITE" id="PS50932"/>
    </source>
</evidence>
<feature type="domain" description="HTH cro/C1-type" evidence="5">
    <location>
        <begin position="13"/>
        <end position="56"/>
    </location>
</feature>
<dbReference type="SUPFAM" id="SSF47413">
    <property type="entry name" value="lambda repressor-like DNA-binding domains"/>
    <property type="match status" value="1"/>
</dbReference>
<sequence>MKEGLPQVSASPTLEDVARAAGVSRATVSRVINGIRNVDPAIQETVRQAIAVTGYVPNQAARSLVTRRTGAIALVVSGAGGDSAENPFPSQVFADPFFGRVAAGTVGFLRPLGIHPVLMFADTAESRTQIVAYLRQGNADGAVLVSTHAEDPLPKLLVDASLPTVLFARPARPIPISYVDVAHRTGAQLAADHLVTRGCRRVATISGPLDVPASQDRLAGFQDAMAVHGHPYIPVAEGNFTVSSGEAAMERLMAEHPDVDGVFAANDLMAQGALLVLRHHGRRVPDDVAMVGFDDSSAALACRPPLTTVRHPVEDMAAEMVRLLLLHIEEPGLAATSRIFQPTLVVRESA</sequence>
<evidence type="ECO:0000313" key="6">
    <source>
        <dbReference type="EMBL" id="GAA3586028.1"/>
    </source>
</evidence>
<keyword evidence="2 6" id="KW-0238">DNA-binding</keyword>
<dbReference type="InterPro" id="IPR046335">
    <property type="entry name" value="LacI/GalR-like_sensor"/>
</dbReference>
<reference evidence="7" key="1">
    <citation type="journal article" date="2019" name="Int. J. Syst. Evol. Microbiol.">
        <title>The Global Catalogue of Microorganisms (GCM) 10K type strain sequencing project: providing services to taxonomists for standard genome sequencing and annotation.</title>
        <authorList>
            <consortium name="The Broad Institute Genomics Platform"/>
            <consortium name="The Broad Institute Genome Sequencing Center for Infectious Disease"/>
            <person name="Wu L."/>
            <person name="Ma J."/>
        </authorList>
    </citation>
    <scope>NUCLEOTIDE SEQUENCE [LARGE SCALE GENOMIC DNA]</scope>
    <source>
        <strain evidence="7">JCM 17326</strain>
    </source>
</reference>
<comment type="caution">
    <text evidence="6">The sequence shown here is derived from an EMBL/GenBank/DDBJ whole genome shotgun (WGS) entry which is preliminary data.</text>
</comment>
<gene>
    <name evidence="6" type="ORF">GCM10022419_080160</name>
</gene>
<accession>A0ABP6YLJ2</accession>
<evidence type="ECO:0000256" key="3">
    <source>
        <dbReference type="ARBA" id="ARBA00023163"/>
    </source>
</evidence>
<dbReference type="PROSITE" id="PS00356">
    <property type="entry name" value="HTH_LACI_1"/>
    <property type="match status" value="1"/>
</dbReference>
<keyword evidence="1" id="KW-0805">Transcription regulation</keyword>
<dbReference type="Gene3D" id="3.40.50.2300">
    <property type="match status" value="2"/>
</dbReference>
<evidence type="ECO:0000256" key="2">
    <source>
        <dbReference type="ARBA" id="ARBA00023125"/>
    </source>
</evidence>
<dbReference type="EMBL" id="BAABDQ010000022">
    <property type="protein sequence ID" value="GAA3586028.1"/>
    <property type="molecule type" value="Genomic_DNA"/>
</dbReference>
<dbReference type="PROSITE" id="PS50932">
    <property type="entry name" value="HTH_LACI_2"/>
    <property type="match status" value="1"/>
</dbReference>
<dbReference type="InterPro" id="IPR028082">
    <property type="entry name" value="Peripla_BP_I"/>
</dbReference>
<keyword evidence="7" id="KW-1185">Reference proteome</keyword>
<dbReference type="SUPFAM" id="SSF53822">
    <property type="entry name" value="Periplasmic binding protein-like I"/>
    <property type="match status" value="1"/>
</dbReference>
<dbReference type="Proteomes" id="UP001500630">
    <property type="component" value="Unassembled WGS sequence"/>
</dbReference>
<dbReference type="GO" id="GO:0003677">
    <property type="term" value="F:DNA binding"/>
    <property type="evidence" value="ECO:0007669"/>
    <property type="project" value="UniProtKB-KW"/>
</dbReference>
<dbReference type="Pfam" id="PF00356">
    <property type="entry name" value="LacI"/>
    <property type="match status" value="1"/>
</dbReference>
<dbReference type="PRINTS" id="PR00036">
    <property type="entry name" value="HTHLACI"/>
</dbReference>
<feature type="domain" description="HTH lacI-type" evidence="4">
    <location>
        <begin position="12"/>
        <end position="66"/>
    </location>
</feature>
<organism evidence="6 7">
    <name type="scientific">Nonomuraea rosea</name>
    <dbReference type="NCBI Taxonomy" id="638574"/>
    <lineage>
        <taxon>Bacteria</taxon>
        <taxon>Bacillati</taxon>
        <taxon>Actinomycetota</taxon>
        <taxon>Actinomycetes</taxon>
        <taxon>Streptosporangiales</taxon>
        <taxon>Streptosporangiaceae</taxon>
        <taxon>Nonomuraea</taxon>
    </lineage>
</organism>
<name>A0ABP6YLJ2_9ACTN</name>
<keyword evidence="3" id="KW-0804">Transcription</keyword>
<dbReference type="Gene3D" id="1.10.260.40">
    <property type="entry name" value="lambda repressor-like DNA-binding domains"/>
    <property type="match status" value="1"/>
</dbReference>
<dbReference type="PANTHER" id="PTHR30146:SF109">
    <property type="entry name" value="HTH-TYPE TRANSCRIPTIONAL REGULATOR GALS"/>
    <property type="match status" value="1"/>
</dbReference>
<protein>
    <submittedName>
        <fullName evidence="6">LacI family DNA-binding transcriptional regulator</fullName>
    </submittedName>
</protein>
<dbReference type="InterPro" id="IPR000843">
    <property type="entry name" value="HTH_LacI"/>
</dbReference>
<evidence type="ECO:0000313" key="7">
    <source>
        <dbReference type="Proteomes" id="UP001500630"/>
    </source>
</evidence>
<dbReference type="InterPro" id="IPR001387">
    <property type="entry name" value="Cro/C1-type_HTH"/>
</dbReference>
<dbReference type="InterPro" id="IPR010982">
    <property type="entry name" value="Lambda_DNA-bd_dom_sf"/>
</dbReference>
<dbReference type="Pfam" id="PF13377">
    <property type="entry name" value="Peripla_BP_3"/>
    <property type="match status" value="1"/>
</dbReference>
<dbReference type="PROSITE" id="PS50943">
    <property type="entry name" value="HTH_CROC1"/>
    <property type="match status" value="1"/>
</dbReference>
<dbReference type="CDD" id="cd01392">
    <property type="entry name" value="HTH_LacI"/>
    <property type="match status" value="1"/>
</dbReference>
<dbReference type="CDD" id="cd06267">
    <property type="entry name" value="PBP1_LacI_sugar_binding-like"/>
    <property type="match status" value="1"/>
</dbReference>
<evidence type="ECO:0000259" key="5">
    <source>
        <dbReference type="PROSITE" id="PS50943"/>
    </source>
</evidence>
<evidence type="ECO:0000256" key="1">
    <source>
        <dbReference type="ARBA" id="ARBA00023015"/>
    </source>
</evidence>